<comment type="caution">
    <text evidence="2">The sequence shown here is derived from an EMBL/GenBank/DDBJ whole genome shotgun (WGS) entry which is preliminary data.</text>
</comment>
<organism evidence="2 3">
    <name type="scientific">Paenibacillus residui</name>
    <dbReference type="NCBI Taxonomy" id="629724"/>
    <lineage>
        <taxon>Bacteria</taxon>
        <taxon>Bacillati</taxon>
        <taxon>Bacillota</taxon>
        <taxon>Bacilli</taxon>
        <taxon>Bacillales</taxon>
        <taxon>Paenibacillaceae</taxon>
        <taxon>Paenibacillus</taxon>
    </lineage>
</organism>
<dbReference type="EMBL" id="JBHTIU010000050">
    <property type="protein sequence ID" value="MFD0870604.1"/>
    <property type="molecule type" value="Genomic_DNA"/>
</dbReference>
<dbReference type="PANTHER" id="PTHR43471:SF12">
    <property type="entry name" value="HYPOTHETICAL MEMBRANE PROTEIN, CONSERVED"/>
    <property type="match status" value="1"/>
</dbReference>
<proteinExistence type="predicted"/>
<dbReference type="Proteomes" id="UP001597120">
    <property type="component" value="Unassembled WGS sequence"/>
</dbReference>
<evidence type="ECO:0000313" key="3">
    <source>
        <dbReference type="Proteomes" id="UP001597120"/>
    </source>
</evidence>
<keyword evidence="1" id="KW-1133">Transmembrane helix</keyword>
<evidence type="ECO:0000313" key="2">
    <source>
        <dbReference type="EMBL" id="MFD0870604.1"/>
    </source>
</evidence>
<reference evidence="3" key="1">
    <citation type="journal article" date="2019" name="Int. J. Syst. Evol. Microbiol.">
        <title>The Global Catalogue of Microorganisms (GCM) 10K type strain sequencing project: providing services to taxonomists for standard genome sequencing and annotation.</title>
        <authorList>
            <consortium name="The Broad Institute Genomics Platform"/>
            <consortium name="The Broad Institute Genome Sequencing Center for Infectious Disease"/>
            <person name="Wu L."/>
            <person name="Ma J."/>
        </authorList>
    </citation>
    <scope>NUCLEOTIDE SEQUENCE [LARGE SCALE GENOMIC DNA]</scope>
    <source>
        <strain evidence="3">CCUG 57263</strain>
    </source>
</reference>
<sequence length="273" mass="31016">MNWSRRWINPVLEKEFRLRMRTIRSPLAVLFYLAAMSLLALGFMYMTMNNYGYSAFNPRRSQELFYFISGAQLVLICFMVPGLTAGVISGEREKQTLNILLTTQQSSTTIILSKLFSSLSFMVVIIVATLPIYSIVFLYGGISPVQLISVFMFYLFMMIMLGSIGVLFSTLFKKTMVAVIMTYGFTVFISGFTGLFAIFLHSIMSSGTLAGYVLGLNPMGALVSILNRDFTQDVFGRHIDLQIWQIFVLFYTVVTVLAIWLSIRYLRPILKKK</sequence>
<keyword evidence="1" id="KW-0812">Transmembrane</keyword>
<feature type="transmembrane region" description="Helical" evidence="1">
    <location>
        <begin position="180"/>
        <end position="204"/>
    </location>
</feature>
<keyword evidence="3" id="KW-1185">Reference proteome</keyword>
<evidence type="ECO:0000256" key="1">
    <source>
        <dbReference type="SAM" id="Phobius"/>
    </source>
</evidence>
<gene>
    <name evidence="2" type="ORF">ACFQ03_15720</name>
</gene>
<feature type="transmembrane region" description="Helical" evidence="1">
    <location>
        <begin position="148"/>
        <end position="168"/>
    </location>
</feature>
<dbReference type="Pfam" id="PF12679">
    <property type="entry name" value="ABC2_membrane_2"/>
    <property type="match status" value="1"/>
</dbReference>
<keyword evidence="1" id="KW-0472">Membrane</keyword>
<name>A0ABW3DEE0_9BACL</name>
<dbReference type="PANTHER" id="PTHR43471">
    <property type="entry name" value="ABC TRANSPORTER PERMEASE"/>
    <property type="match status" value="1"/>
</dbReference>
<dbReference type="RefSeq" id="WP_144934179.1">
    <property type="nucleotide sequence ID" value="NZ_JBHTIU010000050.1"/>
</dbReference>
<protein>
    <submittedName>
        <fullName evidence="2">ABC transporter permease</fullName>
    </submittedName>
</protein>
<feature type="transmembrane region" description="Helical" evidence="1">
    <location>
        <begin position="243"/>
        <end position="263"/>
    </location>
</feature>
<feature type="transmembrane region" description="Helical" evidence="1">
    <location>
        <begin position="27"/>
        <end position="45"/>
    </location>
</feature>
<feature type="transmembrane region" description="Helical" evidence="1">
    <location>
        <begin position="119"/>
        <end position="142"/>
    </location>
</feature>
<feature type="transmembrane region" description="Helical" evidence="1">
    <location>
        <begin position="65"/>
        <end position="88"/>
    </location>
</feature>
<accession>A0ABW3DEE0</accession>